<evidence type="ECO:0000256" key="8">
    <source>
        <dbReference type="ARBA" id="ARBA00023034"/>
    </source>
</evidence>
<keyword evidence="7" id="KW-0520">NAD</keyword>
<keyword evidence="5" id="KW-0735">Signal-anchor</keyword>
<evidence type="ECO:0000256" key="11">
    <source>
        <dbReference type="ARBA" id="ARBA00023239"/>
    </source>
</evidence>
<dbReference type="PANTHER" id="PTHR43078:SF6">
    <property type="entry name" value="UDP-GLUCURONIC ACID DECARBOXYLASE 1"/>
    <property type="match status" value="1"/>
</dbReference>
<keyword evidence="8" id="KW-0333">Golgi apparatus</keyword>
<dbReference type="GO" id="GO:0042732">
    <property type="term" value="P:D-xylose metabolic process"/>
    <property type="evidence" value="ECO:0007669"/>
    <property type="project" value="InterPro"/>
</dbReference>
<dbReference type="EMBL" id="QGLF01000002">
    <property type="protein sequence ID" value="PWR21986.1"/>
    <property type="molecule type" value="Genomic_DNA"/>
</dbReference>
<keyword evidence="11" id="KW-0456">Lyase</keyword>
<proteinExistence type="predicted"/>
<feature type="domain" description="NAD-dependent epimerase/dehydratase" evidence="13">
    <location>
        <begin position="5"/>
        <end position="229"/>
    </location>
</feature>
<accession>A0A317E6Y1</accession>
<evidence type="ECO:0000256" key="12">
    <source>
        <dbReference type="ARBA" id="ARBA00037859"/>
    </source>
</evidence>
<dbReference type="GO" id="GO:0005737">
    <property type="term" value="C:cytoplasm"/>
    <property type="evidence" value="ECO:0007669"/>
    <property type="project" value="TreeGrafter"/>
</dbReference>
<dbReference type="Proteomes" id="UP000246077">
    <property type="component" value="Unassembled WGS sequence"/>
</dbReference>
<dbReference type="PANTHER" id="PTHR43078">
    <property type="entry name" value="UDP-GLUCURONIC ACID DECARBOXYLASE-RELATED"/>
    <property type="match status" value="1"/>
</dbReference>
<gene>
    <name evidence="14" type="ORF">DKG75_08380</name>
</gene>
<name>A0A317E6Y1_9PROT</name>
<keyword evidence="3" id="KW-0812">Transmembrane</keyword>
<dbReference type="GO" id="GO:0070403">
    <property type="term" value="F:NAD+ binding"/>
    <property type="evidence" value="ECO:0007669"/>
    <property type="project" value="InterPro"/>
</dbReference>
<evidence type="ECO:0000313" key="15">
    <source>
        <dbReference type="Proteomes" id="UP000246077"/>
    </source>
</evidence>
<evidence type="ECO:0000256" key="4">
    <source>
        <dbReference type="ARBA" id="ARBA00022793"/>
    </source>
</evidence>
<comment type="subcellular location">
    <subcellularLocation>
        <location evidence="2">Golgi apparatus membrane</location>
        <topology evidence="2">Single-pass type II membrane protein</topology>
    </subcellularLocation>
    <subcellularLocation>
        <location evidence="12">Golgi apparatus</location>
        <location evidence="12">Golgi stack membrane</location>
    </subcellularLocation>
</comment>
<dbReference type="CDD" id="cd05230">
    <property type="entry name" value="UGD_SDR_e"/>
    <property type="match status" value="1"/>
</dbReference>
<evidence type="ECO:0000256" key="7">
    <source>
        <dbReference type="ARBA" id="ARBA00023027"/>
    </source>
</evidence>
<evidence type="ECO:0000256" key="5">
    <source>
        <dbReference type="ARBA" id="ARBA00022968"/>
    </source>
</evidence>
<dbReference type="SUPFAM" id="SSF51735">
    <property type="entry name" value="NAD(P)-binding Rossmann-fold domains"/>
    <property type="match status" value="1"/>
</dbReference>
<evidence type="ECO:0000256" key="2">
    <source>
        <dbReference type="ARBA" id="ARBA00004323"/>
    </source>
</evidence>
<comment type="cofactor">
    <cofactor evidence="1">
        <name>NAD(+)</name>
        <dbReference type="ChEBI" id="CHEBI:57540"/>
    </cofactor>
</comment>
<dbReference type="OrthoDB" id="9801785at2"/>
<dbReference type="GO" id="GO:0048040">
    <property type="term" value="F:UDP-glucuronate decarboxylase activity"/>
    <property type="evidence" value="ECO:0007669"/>
    <property type="project" value="TreeGrafter"/>
</dbReference>
<evidence type="ECO:0000256" key="10">
    <source>
        <dbReference type="ARBA" id="ARBA00023180"/>
    </source>
</evidence>
<dbReference type="GO" id="GO:0033320">
    <property type="term" value="P:UDP-D-xylose biosynthetic process"/>
    <property type="evidence" value="ECO:0007669"/>
    <property type="project" value="UniProtKB-UniPathway"/>
</dbReference>
<dbReference type="InterPro" id="IPR036291">
    <property type="entry name" value="NAD(P)-bd_dom_sf"/>
</dbReference>
<keyword evidence="9" id="KW-0472">Membrane</keyword>
<comment type="caution">
    <text evidence="14">The sequence shown here is derived from an EMBL/GenBank/DDBJ whole genome shotgun (WGS) entry which is preliminary data.</text>
</comment>
<dbReference type="RefSeq" id="WP_109920631.1">
    <property type="nucleotide sequence ID" value="NZ_QGLF01000002.1"/>
</dbReference>
<reference evidence="15" key="1">
    <citation type="submission" date="2018-05" db="EMBL/GenBank/DDBJ databases">
        <title>Zavarzinia sp. HR-AS.</title>
        <authorList>
            <person name="Lee Y."/>
            <person name="Jeon C.O."/>
        </authorList>
    </citation>
    <scope>NUCLEOTIDE SEQUENCE [LARGE SCALE GENOMIC DNA]</scope>
    <source>
        <strain evidence="15">DSM 1231</strain>
    </source>
</reference>
<protein>
    <submittedName>
        <fullName evidence="14">NAD-dependent dehydratase</fullName>
    </submittedName>
</protein>
<dbReference type="InterPro" id="IPR044516">
    <property type="entry name" value="UXS-like"/>
</dbReference>
<dbReference type="FunFam" id="3.40.50.720:FF:000065">
    <property type="entry name" value="UDP-glucuronic acid decarboxylase 1"/>
    <property type="match status" value="1"/>
</dbReference>
<dbReference type="Pfam" id="PF01370">
    <property type="entry name" value="Epimerase"/>
    <property type="match status" value="1"/>
</dbReference>
<evidence type="ECO:0000256" key="9">
    <source>
        <dbReference type="ARBA" id="ARBA00023136"/>
    </source>
</evidence>
<dbReference type="Gene3D" id="3.40.50.720">
    <property type="entry name" value="NAD(P)-binding Rossmann-like Domain"/>
    <property type="match status" value="1"/>
</dbReference>
<dbReference type="InterPro" id="IPR001509">
    <property type="entry name" value="Epimerase_deHydtase"/>
</dbReference>
<evidence type="ECO:0000256" key="6">
    <source>
        <dbReference type="ARBA" id="ARBA00022989"/>
    </source>
</evidence>
<sequence length="339" mass="36827">MADIVLVTGGAGLIGSHLCERLLSMGRRVICLDDFSSGSSRNIRHLKPKARFAVLHHDVTQPLDLEVGQIFNLACPASPRQYQRDPVSTVLTSVIGTKNMLDLARRTGSRLLQASTSEVYGDPAVHPQDENYRGNVSTIGPRACYDEGKRCAETLCADYRHRHGVTAGIARIFNTYGPRMHPDDGRVVSNFILQALTGAPLTIFGDGRQTRSFCHVDDTVDALLAFMAAGPATLGPINLGNPEEISMIDLAERILALTGSRSRLEFHPLPGDDPCRRRPDITRARTELGWRPRIALDEGLTRTIAYFEDLLSETGTVAATPVPGPGAFPAGIVHVDAEL</sequence>
<organism evidence="14 15">
    <name type="scientific">Zavarzinia compransoris</name>
    <dbReference type="NCBI Taxonomy" id="1264899"/>
    <lineage>
        <taxon>Bacteria</taxon>
        <taxon>Pseudomonadati</taxon>
        <taxon>Pseudomonadota</taxon>
        <taxon>Alphaproteobacteria</taxon>
        <taxon>Rhodospirillales</taxon>
        <taxon>Zavarziniaceae</taxon>
        <taxon>Zavarzinia</taxon>
    </lineage>
</organism>
<dbReference type="AlphaFoldDB" id="A0A317E6Y1"/>
<evidence type="ECO:0000256" key="1">
    <source>
        <dbReference type="ARBA" id="ARBA00001911"/>
    </source>
</evidence>
<dbReference type="UniPathway" id="UPA00796">
    <property type="reaction ID" value="UER00771"/>
</dbReference>
<keyword evidence="10" id="KW-0325">Glycoprotein</keyword>
<evidence type="ECO:0000259" key="13">
    <source>
        <dbReference type="Pfam" id="PF01370"/>
    </source>
</evidence>
<evidence type="ECO:0000313" key="14">
    <source>
        <dbReference type="EMBL" id="PWR21986.1"/>
    </source>
</evidence>
<evidence type="ECO:0000256" key="3">
    <source>
        <dbReference type="ARBA" id="ARBA00022692"/>
    </source>
</evidence>
<keyword evidence="4" id="KW-0210">Decarboxylase</keyword>
<keyword evidence="6" id="KW-1133">Transmembrane helix</keyword>
<keyword evidence="15" id="KW-1185">Reference proteome</keyword>